<gene>
    <name evidence="1" type="ORF">H0A75_04675</name>
</gene>
<evidence type="ECO:0000313" key="2">
    <source>
        <dbReference type="Proteomes" id="UP000537890"/>
    </source>
</evidence>
<comment type="caution">
    <text evidence="1">The sequence shown here is derived from an EMBL/GenBank/DDBJ whole genome shotgun (WGS) entry which is preliminary data.</text>
</comment>
<proteinExistence type="predicted"/>
<reference evidence="1 2" key="1">
    <citation type="submission" date="2020-05" db="EMBL/GenBank/DDBJ databases">
        <title>Horizontal transmission and recombination maintain forever young bacterial symbiont genomes.</title>
        <authorList>
            <person name="Russell S.L."/>
            <person name="Pepper-Tunick E."/>
            <person name="Svedberg J."/>
            <person name="Byrne A."/>
            <person name="Ruelas Castillo J."/>
            <person name="Vollmers C."/>
            <person name="Beinart R.A."/>
            <person name="Corbett-Detig R."/>
        </authorList>
    </citation>
    <scope>NUCLEOTIDE SEQUENCE [LARGE SCALE GENOMIC DNA]</scope>
    <source>
        <strain evidence="1">4727-3</strain>
    </source>
</reference>
<evidence type="ECO:0000313" key="1">
    <source>
        <dbReference type="EMBL" id="NYT47000.1"/>
    </source>
</evidence>
<dbReference type="AlphaFoldDB" id="A0A7Z0MP67"/>
<name>A0A7Z0MP67_9GAMM</name>
<protein>
    <submittedName>
        <fullName evidence="1">Uncharacterized protein</fullName>
    </submittedName>
</protein>
<accession>A0A7Z0MP67</accession>
<dbReference type="Proteomes" id="UP000537890">
    <property type="component" value="Unassembled WGS sequence"/>
</dbReference>
<sequence>MTGGIYKTGPVCSKSSDKHVVQDAIDSAEKSALSADDKPLIFRNSKNSKADYLTISLYTVV</sequence>
<organism evidence="1 2">
    <name type="scientific">Candidatus Methanofishera endochildressiae</name>
    <dbReference type="NCBI Taxonomy" id="2738884"/>
    <lineage>
        <taxon>Bacteria</taxon>
        <taxon>Pseudomonadati</taxon>
        <taxon>Pseudomonadota</taxon>
        <taxon>Gammaproteobacteria</taxon>
        <taxon>Candidatus Methanofishera</taxon>
    </lineage>
</organism>
<dbReference type="EMBL" id="JACCHS010000067">
    <property type="protein sequence ID" value="NYT47000.1"/>
    <property type="molecule type" value="Genomic_DNA"/>
</dbReference>